<organism evidence="2 3">
    <name type="scientific">Nocardioides aquaticus</name>
    <dbReference type="NCBI Taxonomy" id="160826"/>
    <lineage>
        <taxon>Bacteria</taxon>
        <taxon>Bacillati</taxon>
        <taxon>Actinomycetota</taxon>
        <taxon>Actinomycetes</taxon>
        <taxon>Propionibacteriales</taxon>
        <taxon>Nocardioidaceae</taxon>
        <taxon>Nocardioides</taxon>
    </lineage>
</organism>
<feature type="transmembrane region" description="Helical" evidence="1">
    <location>
        <begin position="67"/>
        <end position="85"/>
    </location>
</feature>
<feature type="transmembrane region" description="Helical" evidence="1">
    <location>
        <begin position="170"/>
        <end position="191"/>
    </location>
</feature>
<evidence type="ECO:0000313" key="2">
    <source>
        <dbReference type="EMBL" id="QVT80198.1"/>
    </source>
</evidence>
<proteinExistence type="predicted"/>
<dbReference type="EMBL" id="CP075371">
    <property type="protein sequence ID" value="QVT80198.1"/>
    <property type="molecule type" value="Genomic_DNA"/>
</dbReference>
<keyword evidence="1" id="KW-1133">Transmembrane helix</keyword>
<evidence type="ECO:0000313" key="3">
    <source>
        <dbReference type="Proteomes" id="UP000679307"/>
    </source>
</evidence>
<evidence type="ECO:0000256" key="1">
    <source>
        <dbReference type="SAM" id="Phobius"/>
    </source>
</evidence>
<sequence length="252" mass="26022">MSGPVGGTPPGTPGPPDAPGVAGIDSVEALVRAQMARALGGRRGMVEAGVPGALFTVIWLATKELPVALVASLAVTVVMLVVRLVQRSTVQFVLNALFAIGIGYLFVRLAAASGGSESEQALAFFLPGILVSTGYTVVMAGSCLVGWPFVGFLLGSVTGDPTAWHADRQVVGLCSRLTWIFLLPGAIGAGLQGPVWLAGWSGVIDIDLAVLVLGVLRLGLGWPLRIASWSAMIWVLTRDRTPIEQATGSPAS</sequence>
<reference evidence="2 3" key="1">
    <citation type="submission" date="2021-05" db="EMBL/GenBank/DDBJ databases">
        <title>Complete genome of Nocardioides aquaticus KCTC 9944T isolated from meromictic and hypersaline Ekho Lake, Antarctica.</title>
        <authorList>
            <person name="Hwang K."/>
            <person name="Kim K.M."/>
            <person name="Choe H."/>
        </authorList>
    </citation>
    <scope>NUCLEOTIDE SEQUENCE [LARGE SCALE GENOMIC DNA]</scope>
    <source>
        <strain evidence="2 3">KCTC 9944</strain>
    </source>
</reference>
<feature type="transmembrane region" description="Helical" evidence="1">
    <location>
        <begin position="92"/>
        <end position="111"/>
    </location>
</feature>
<dbReference type="Pfam" id="PF11361">
    <property type="entry name" value="DUF3159"/>
    <property type="match status" value="1"/>
</dbReference>
<dbReference type="RefSeq" id="WP_246535528.1">
    <property type="nucleotide sequence ID" value="NZ_BAAAHS010000062.1"/>
</dbReference>
<keyword evidence="1" id="KW-0812">Transmembrane</keyword>
<dbReference type="Proteomes" id="UP000679307">
    <property type="component" value="Chromosome"/>
</dbReference>
<evidence type="ECO:0008006" key="4">
    <source>
        <dbReference type="Google" id="ProtNLM"/>
    </source>
</evidence>
<keyword evidence="3" id="KW-1185">Reference proteome</keyword>
<keyword evidence="1" id="KW-0472">Membrane</keyword>
<gene>
    <name evidence="2" type="ORF">ENKNEFLB_02589</name>
</gene>
<protein>
    <recommendedName>
        <fullName evidence="4">DUF3159 domain-containing protein</fullName>
    </recommendedName>
</protein>
<accession>A0ABX8EM88</accession>
<feature type="transmembrane region" description="Helical" evidence="1">
    <location>
        <begin position="123"/>
        <end position="150"/>
    </location>
</feature>
<name>A0ABX8EM88_9ACTN</name>
<dbReference type="InterPro" id="IPR016566">
    <property type="entry name" value="UCP010219"/>
</dbReference>